<dbReference type="GO" id="GO:0005886">
    <property type="term" value="C:plasma membrane"/>
    <property type="evidence" value="ECO:0007669"/>
    <property type="project" value="UniProtKB-SubCell"/>
</dbReference>
<reference evidence="8" key="1">
    <citation type="submission" date="2021-06" db="EMBL/GenBank/DDBJ databases">
        <authorList>
            <person name="Criscuolo A."/>
        </authorList>
    </citation>
    <scope>NUCLEOTIDE SEQUENCE</scope>
    <source>
        <strain evidence="8">CIP111600</strain>
    </source>
</reference>
<gene>
    <name evidence="8" type="primary">cntC</name>
    <name evidence="8" type="ORF">PAESOLCIP111_00453</name>
</gene>
<organism evidence="8 9">
    <name type="scientific">Paenibacillus solanacearum</name>
    <dbReference type="NCBI Taxonomy" id="2048548"/>
    <lineage>
        <taxon>Bacteria</taxon>
        <taxon>Bacillati</taxon>
        <taxon>Bacillota</taxon>
        <taxon>Bacilli</taxon>
        <taxon>Bacillales</taxon>
        <taxon>Paenibacillaceae</taxon>
        <taxon>Paenibacillus</taxon>
    </lineage>
</organism>
<dbReference type="InterPro" id="IPR050366">
    <property type="entry name" value="BP-dependent_transpt_permease"/>
</dbReference>
<keyword evidence="4 6" id="KW-1133">Transmembrane helix</keyword>
<comment type="subcellular location">
    <subcellularLocation>
        <location evidence="1 6">Cell membrane</location>
        <topology evidence="1 6">Multi-pass membrane protein</topology>
    </subcellularLocation>
</comment>
<feature type="transmembrane region" description="Helical" evidence="6">
    <location>
        <begin position="121"/>
        <end position="146"/>
    </location>
</feature>
<evidence type="ECO:0000259" key="7">
    <source>
        <dbReference type="PROSITE" id="PS50928"/>
    </source>
</evidence>
<dbReference type="Pfam" id="PF00528">
    <property type="entry name" value="BPD_transp_1"/>
    <property type="match status" value="1"/>
</dbReference>
<sequence length="301" mass="32620">MKRFKYVMQDKLAAVSLSVLTITVIAGLFAPWLAPHHPEDVHMELRYAASSWEYWLGNDHLGRCILSRLLYGIRPSVLWVFVALAVSVLCGGIAGIAAGYFRGRTDAVLMRACDVMLSFPGYVMTLAVIGILGVGFENIIIAFLLSKWAWFARVIRTAVMAYAEADYVKFSKAIGVRDAHIIAKHIIPAALPEIAVISSSSFGSMILQISGFSFLGLGIQAPHAEWGMMLNEARAVMFSRPEMLLAPGVAVIVVVSAVNFLSDALQVALDPKLMSSRQKQPLPAAVMTSGLHGKERGGMVG</sequence>
<dbReference type="RefSeq" id="WP_218090259.1">
    <property type="nucleotide sequence ID" value="NZ_CAJVAS010000001.1"/>
</dbReference>
<dbReference type="InterPro" id="IPR053474">
    <property type="entry name" value="Staphylopine_ABC_permease"/>
</dbReference>
<dbReference type="NCBIfam" id="NF045473">
    <property type="entry name" value="Opp1C"/>
    <property type="match status" value="1"/>
</dbReference>
<keyword evidence="2 6" id="KW-0813">Transport</keyword>
<evidence type="ECO:0000256" key="2">
    <source>
        <dbReference type="ARBA" id="ARBA00022448"/>
    </source>
</evidence>
<comment type="caution">
    <text evidence="8">The sequence shown here is derived from an EMBL/GenBank/DDBJ whole genome shotgun (WGS) entry which is preliminary data.</text>
</comment>
<dbReference type="AlphaFoldDB" id="A0A916JT14"/>
<evidence type="ECO:0000256" key="4">
    <source>
        <dbReference type="ARBA" id="ARBA00022989"/>
    </source>
</evidence>
<dbReference type="CDD" id="cd06261">
    <property type="entry name" value="TM_PBP2"/>
    <property type="match status" value="1"/>
</dbReference>
<dbReference type="InterPro" id="IPR000515">
    <property type="entry name" value="MetI-like"/>
</dbReference>
<dbReference type="NCBIfam" id="NF047573">
    <property type="entry name" value="opine_perm_CntC"/>
    <property type="match status" value="1"/>
</dbReference>
<feature type="domain" description="ABC transmembrane type-1" evidence="7">
    <location>
        <begin position="73"/>
        <end position="262"/>
    </location>
</feature>
<protein>
    <submittedName>
        <fullName evidence="8">Metal-staphylopine import system permease protein CntC</fullName>
    </submittedName>
</protein>
<keyword evidence="9" id="KW-1185">Reference proteome</keyword>
<feature type="transmembrane region" description="Helical" evidence="6">
    <location>
        <begin position="244"/>
        <end position="269"/>
    </location>
</feature>
<dbReference type="PANTHER" id="PTHR43386">
    <property type="entry name" value="OLIGOPEPTIDE TRANSPORT SYSTEM PERMEASE PROTEIN APPC"/>
    <property type="match status" value="1"/>
</dbReference>
<dbReference type="GO" id="GO:0055085">
    <property type="term" value="P:transmembrane transport"/>
    <property type="evidence" value="ECO:0007669"/>
    <property type="project" value="InterPro"/>
</dbReference>
<dbReference type="PANTHER" id="PTHR43386:SF1">
    <property type="entry name" value="D,D-DIPEPTIDE TRANSPORT SYSTEM PERMEASE PROTEIN DDPC-RELATED"/>
    <property type="match status" value="1"/>
</dbReference>
<evidence type="ECO:0000256" key="5">
    <source>
        <dbReference type="ARBA" id="ARBA00023136"/>
    </source>
</evidence>
<name>A0A916JT14_9BACL</name>
<keyword evidence="5 6" id="KW-0472">Membrane</keyword>
<keyword evidence="3 6" id="KW-0812">Transmembrane</keyword>
<feature type="transmembrane region" description="Helical" evidence="6">
    <location>
        <begin position="12"/>
        <end position="34"/>
    </location>
</feature>
<evidence type="ECO:0000256" key="3">
    <source>
        <dbReference type="ARBA" id="ARBA00022692"/>
    </source>
</evidence>
<feature type="transmembrane region" description="Helical" evidence="6">
    <location>
        <begin position="78"/>
        <end position="101"/>
    </location>
</feature>
<dbReference type="PROSITE" id="PS50928">
    <property type="entry name" value="ABC_TM1"/>
    <property type="match status" value="1"/>
</dbReference>
<dbReference type="Pfam" id="PF12911">
    <property type="entry name" value="OppC_N"/>
    <property type="match status" value="1"/>
</dbReference>
<evidence type="ECO:0000313" key="8">
    <source>
        <dbReference type="EMBL" id="CAG7601075.1"/>
    </source>
</evidence>
<dbReference type="Proteomes" id="UP000693672">
    <property type="component" value="Unassembled WGS sequence"/>
</dbReference>
<evidence type="ECO:0000256" key="1">
    <source>
        <dbReference type="ARBA" id="ARBA00004651"/>
    </source>
</evidence>
<evidence type="ECO:0000256" key="6">
    <source>
        <dbReference type="RuleBase" id="RU363032"/>
    </source>
</evidence>
<dbReference type="EMBL" id="CAJVAS010000001">
    <property type="protein sequence ID" value="CAG7601075.1"/>
    <property type="molecule type" value="Genomic_DNA"/>
</dbReference>
<proteinExistence type="inferred from homology"/>
<accession>A0A916JT14</accession>
<comment type="similarity">
    <text evidence="6">Belongs to the binding-protein-dependent transport system permease family.</text>
</comment>
<dbReference type="InterPro" id="IPR025966">
    <property type="entry name" value="OppC_N"/>
</dbReference>
<evidence type="ECO:0000313" key="9">
    <source>
        <dbReference type="Proteomes" id="UP000693672"/>
    </source>
</evidence>